<dbReference type="InterPro" id="IPR038005">
    <property type="entry name" value="RX-like_CC"/>
</dbReference>
<dbReference type="CDD" id="cd14798">
    <property type="entry name" value="RX-CC_like"/>
    <property type="match status" value="1"/>
</dbReference>
<dbReference type="InterPro" id="IPR027417">
    <property type="entry name" value="P-loop_NTPase"/>
</dbReference>
<dbReference type="GO" id="GO:0006952">
    <property type="term" value="P:defense response"/>
    <property type="evidence" value="ECO:0007669"/>
    <property type="project" value="UniProtKB-KW"/>
</dbReference>
<keyword evidence="2" id="KW-0433">Leucine-rich repeat</keyword>
<keyword evidence="6" id="KW-0175">Coiled coil</keyword>
<evidence type="ECO:0000259" key="9">
    <source>
        <dbReference type="Pfam" id="PF23598"/>
    </source>
</evidence>
<reference evidence="10" key="3">
    <citation type="submission" date="2015-04" db="UniProtKB">
        <authorList>
            <consortium name="EnsemblPlants"/>
        </authorList>
    </citation>
    <scope>IDENTIFICATION</scope>
</reference>
<dbReference type="FunFam" id="3.40.50.300:FF:001091">
    <property type="entry name" value="Probable disease resistance protein At1g61300"/>
    <property type="match status" value="1"/>
</dbReference>
<comment type="similarity">
    <text evidence="1">Belongs to the disease resistance NB-LRR family.</text>
</comment>
<dbReference type="Gene3D" id="3.40.50.300">
    <property type="entry name" value="P-loop containing nucleotide triphosphate hydrolases"/>
    <property type="match status" value="1"/>
</dbReference>
<dbReference type="AlphaFoldDB" id="A0A0D9XT12"/>
<evidence type="ECO:0000256" key="4">
    <source>
        <dbReference type="ARBA" id="ARBA00022741"/>
    </source>
</evidence>
<keyword evidence="5" id="KW-0611">Plant defense</keyword>
<reference evidence="10 11" key="1">
    <citation type="submission" date="2012-08" db="EMBL/GenBank/DDBJ databases">
        <title>Oryza genome evolution.</title>
        <authorList>
            <person name="Wing R.A."/>
        </authorList>
    </citation>
    <scope>NUCLEOTIDE SEQUENCE</scope>
</reference>
<dbReference type="eggNOG" id="KOG4658">
    <property type="taxonomic scope" value="Eukaryota"/>
</dbReference>
<dbReference type="Gene3D" id="3.80.10.10">
    <property type="entry name" value="Ribonuclease Inhibitor"/>
    <property type="match status" value="1"/>
</dbReference>
<evidence type="ECO:0008006" key="12">
    <source>
        <dbReference type="Google" id="ProtNLM"/>
    </source>
</evidence>
<dbReference type="GO" id="GO:0051707">
    <property type="term" value="P:response to other organism"/>
    <property type="evidence" value="ECO:0007669"/>
    <property type="project" value="UniProtKB-ARBA"/>
</dbReference>
<dbReference type="GO" id="GO:0043531">
    <property type="term" value="F:ADP binding"/>
    <property type="evidence" value="ECO:0007669"/>
    <property type="project" value="InterPro"/>
</dbReference>
<feature type="domain" description="NB-ARC" evidence="7">
    <location>
        <begin position="187"/>
        <end position="353"/>
    </location>
</feature>
<dbReference type="InterPro" id="IPR002182">
    <property type="entry name" value="NB-ARC"/>
</dbReference>
<dbReference type="STRING" id="77586.A0A0D9XT12"/>
<evidence type="ECO:0000313" key="10">
    <source>
        <dbReference type="EnsemblPlants" id="LPERR11G13230.1"/>
    </source>
</evidence>
<evidence type="ECO:0000256" key="6">
    <source>
        <dbReference type="ARBA" id="ARBA00023054"/>
    </source>
</evidence>
<name>A0A0D9XT12_9ORYZ</name>
<dbReference type="Gene3D" id="1.10.8.430">
    <property type="entry name" value="Helical domain of apoptotic protease-activating factors"/>
    <property type="match status" value="1"/>
</dbReference>
<dbReference type="SUPFAM" id="SSF52540">
    <property type="entry name" value="P-loop containing nucleoside triphosphate hydrolases"/>
    <property type="match status" value="1"/>
</dbReference>
<proteinExistence type="inferred from homology"/>
<dbReference type="Proteomes" id="UP000032180">
    <property type="component" value="Chromosome 11"/>
</dbReference>
<evidence type="ECO:0000256" key="3">
    <source>
        <dbReference type="ARBA" id="ARBA00022737"/>
    </source>
</evidence>
<dbReference type="InterPro" id="IPR032675">
    <property type="entry name" value="LRR_dom_sf"/>
</dbReference>
<dbReference type="Gramene" id="LPERR11G13230.1">
    <property type="protein sequence ID" value="LPERR11G13230.1"/>
    <property type="gene ID" value="LPERR11G13230"/>
</dbReference>
<dbReference type="HOGENOM" id="CLU_000837_25_0_1"/>
<dbReference type="PANTHER" id="PTHR19338:SF53">
    <property type="entry name" value="RX N-TERMINAL DOMAIN-CONTAINING PROTEIN"/>
    <property type="match status" value="1"/>
</dbReference>
<dbReference type="SUPFAM" id="SSF52047">
    <property type="entry name" value="RNI-like"/>
    <property type="match status" value="1"/>
</dbReference>
<feature type="domain" description="Disease resistance R13L4/SHOC-2-like LRR" evidence="9">
    <location>
        <begin position="454"/>
        <end position="725"/>
    </location>
</feature>
<dbReference type="PRINTS" id="PR00364">
    <property type="entry name" value="DISEASERSIST"/>
</dbReference>
<dbReference type="Pfam" id="PF23598">
    <property type="entry name" value="LRR_14"/>
    <property type="match status" value="1"/>
</dbReference>
<accession>A0A0D9XT12</accession>
<keyword evidence="4" id="KW-0547">Nucleotide-binding</keyword>
<feature type="domain" description="Disease resistance N-terminal" evidence="8">
    <location>
        <begin position="8"/>
        <end position="100"/>
    </location>
</feature>
<dbReference type="Pfam" id="PF18052">
    <property type="entry name" value="Rx_N"/>
    <property type="match status" value="1"/>
</dbReference>
<dbReference type="InterPro" id="IPR041118">
    <property type="entry name" value="Rx_N"/>
</dbReference>
<evidence type="ECO:0000259" key="8">
    <source>
        <dbReference type="Pfam" id="PF18052"/>
    </source>
</evidence>
<sequence>MAEIVTGVISTLLPKLGEVLKEEYQLQKTVRGEIMFLMAELERMQAALLEVSESEAATIDGDVPSKLVKLWARDVRELSYDVEDTIDRFMVRVGDDKPRSFRGFIDRSLNLLTKLKIRHEIGDSIRDIKSRAKEVSELRDRYKVDGIKVAKPVGQTVDNLRLQSALYRNVSDLVGTKKKTDDLVRRLMQRHGDEESKQKLKIVSIVGFGGVGKTTLANAVYQKLKGEFGCGAFVSISLSPNMVAIFKNMLRQLDEKNYWNINGETWEELQLIDELRKFLQNKRYIIVIDDIWSNSVWQTIKYALLDNKLGSRIITTTRAINVAEQVGGAYQLEPLSPDDSRNLFNQIIFHSKDKCPPHLTEISQNILKKCGGIPLAIITIASMLASKNGSEHEHWYKVYYSMGSGLEDSPDFRNMRRILLISYYDLLPHLKTCLLYLSLYPEDYLFTRDILIWKWLPPTFIQLKQLVYLLADHKTRLPDALGSLNRLQEIPNCIPINSSNMLHDLGGLSKLRHLAIYFDKWDESYEKAFLSCLSNLISLKILVVKGKLGSTCGNLSREPQLLHTIDMSCCTLTAVPRWMLSLSLSSLDITLLTLGEEILKVLGSIPSLNDLKIRVKKSTHGRNKRLLISNVYPFPCLTQFRVDSNTMEVGFAQGAMEKLRDLTLHFEVSETMDQFGDFDSGLENLSSLEHVTVCIHYSNPKLREADGAMMAIRRSLDMNPNNPTVELYKV</sequence>
<keyword evidence="3" id="KW-0677">Repeat</keyword>
<evidence type="ECO:0000313" key="11">
    <source>
        <dbReference type="Proteomes" id="UP000032180"/>
    </source>
</evidence>
<keyword evidence="11" id="KW-1185">Reference proteome</keyword>
<organism evidence="10 11">
    <name type="scientific">Leersia perrieri</name>
    <dbReference type="NCBI Taxonomy" id="77586"/>
    <lineage>
        <taxon>Eukaryota</taxon>
        <taxon>Viridiplantae</taxon>
        <taxon>Streptophyta</taxon>
        <taxon>Embryophyta</taxon>
        <taxon>Tracheophyta</taxon>
        <taxon>Spermatophyta</taxon>
        <taxon>Magnoliopsida</taxon>
        <taxon>Liliopsida</taxon>
        <taxon>Poales</taxon>
        <taxon>Poaceae</taxon>
        <taxon>BOP clade</taxon>
        <taxon>Oryzoideae</taxon>
        <taxon>Oryzeae</taxon>
        <taxon>Oryzinae</taxon>
        <taxon>Leersia</taxon>
    </lineage>
</organism>
<dbReference type="PANTHER" id="PTHR19338">
    <property type="entry name" value="TRANSLOCASE OF INNER MITOCHONDRIAL MEMBRANE 13 HOMOLOG"/>
    <property type="match status" value="1"/>
</dbReference>
<dbReference type="Pfam" id="PF00931">
    <property type="entry name" value="NB-ARC"/>
    <property type="match status" value="1"/>
</dbReference>
<dbReference type="InterPro" id="IPR042197">
    <property type="entry name" value="Apaf_helical"/>
</dbReference>
<evidence type="ECO:0000259" key="7">
    <source>
        <dbReference type="Pfam" id="PF00931"/>
    </source>
</evidence>
<dbReference type="Gene3D" id="1.20.5.4130">
    <property type="match status" value="1"/>
</dbReference>
<dbReference type="InterPro" id="IPR055414">
    <property type="entry name" value="LRR_R13L4/SHOC2-like"/>
</dbReference>
<protein>
    <recommendedName>
        <fullName evidence="12">AAA+ ATPase domain-containing protein</fullName>
    </recommendedName>
</protein>
<evidence type="ECO:0000256" key="1">
    <source>
        <dbReference type="ARBA" id="ARBA00008894"/>
    </source>
</evidence>
<dbReference type="EnsemblPlants" id="LPERR11G13230.1">
    <property type="protein sequence ID" value="LPERR11G13230.1"/>
    <property type="gene ID" value="LPERR11G13230"/>
</dbReference>
<evidence type="ECO:0000256" key="5">
    <source>
        <dbReference type="ARBA" id="ARBA00022821"/>
    </source>
</evidence>
<reference evidence="11" key="2">
    <citation type="submission" date="2013-12" db="EMBL/GenBank/DDBJ databases">
        <authorList>
            <person name="Yu Y."/>
            <person name="Lee S."/>
            <person name="de Baynast K."/>
            <person name="Wissotski M."/>
            <person name="Liu L."/>
            <person name="Talag J."/>
            <person name="Goicoechea J."/>
            <person name="Angelova A."/>
            <person name="Jetty R."/>
            <person name="Kudrna D."/>
            <person name="Golser W."/>
            <person name="Rivera L."/>
            <person name="Zhang J."/>
            <person name="Wing R."/>
        </authorList>
    </citation>
    <scope>NUCLEOTIDE SEQUENCE</scope>
</reference>
<evidence type="ECO:0000256" key="2">
    <source>
        <dbReference type="ARBA" id="ARBA00022614"/>
    </source>
</evidence>